<proteinExistence type="predicted"/>
<name>A0ABQ8KY54_9APHY</name>
<evidence type="ECO:0008006" key="3">
    <source>
        <dbReference type="Google" id="ProtNLM"/>
    </source>
</evidence>
<organism evidence="1 2">
    <name type="scientific">Rhodofomes roseus</name>
    <dbReference type="NCBI Taxonomy" id="34475"/>
    <lineage>
        <taxon>Eukaryota</taxon>
        <taxon>Fungi</taxon>
        <taxon>Dikarya</taxon>
        <taxon>Basidiomycota</taxon>
        <taxon>Agaricomycotina</taxon>
        <taxon>Agaricomycetes</taxon>
        <taxon>Polyporales</taxon>
        <taxon>Rhodofomes</taxon>
    </lineage>
</organism>
<dbReference type="GeneID" id="72009011"/>
<dbReference type="EMBL" id="JADCUA010000001">
    <property type="protein sequence ID" value="KAH9844141.1"/>
    <property type="molecule type" value="Genomic_DNA"/>
</dbReference>
<evidence type="ECO:0000313" key="1">
    <source>
        <dbReference type="EMBL" id="KAH9844141.1"/>
    </source>
</evidence>
<accession>A0ABQ8KY54</accession>
<reference evidence="1 2" key="1">
    <citation type="journal article" date="2021" name="Environ. Microbiol.">
        <title>Gene family expansions and transcriptome signatures uncover fungal adaptations to wood decay.</title>
        <authorList>
            <person name="Hage H."/>
            <person name="Miyauchi S."/>
            <person name="Viragh M."/>
            <person name="Drula E."/>
            <person name="Min B."/>
            <person name="Chaduli D."/>
            <person name="Navarro D."/>
            <person name="Favel A."/>
            <person name="Norest M."/>
            <person name="Lesage-Meessen L."/>
            <person name="Balint B."/>
            <person name="Merenyi Z."/>
            <person name="de Eugenio L."/>
            <person name="Morin E."/>
            <person name="Martinez A.T."/>
            <person name="Baldrian P."/>
            <person name="Stursova M."/>
            <person name="Martinez M.J."/>
            <person name="Novotny C."/>
            <person name="Magnuson J.K."/>
            <person name="Spatafora J.W."/>
            <person name="Maurice S."/>
            <person name="Pangilinan J."/>
            <person name="Andreopoulos W."/>
            <person name="LaButti K."/>
            <person name="Hundley H."/>
            <person name="Na H."/>
            <person name="Kuo A."/>
            <person name="Barry K."/>
            <person name="Lipzen A."/>
            <person name="Henrissat B."/>
            <person name="Riley R."/>
            <person name="Ahrendt S."/>
            <person name="Nagy L.G."/>
            <person name="Grigoriev I.V."/>
            <person name="Martin F."/>
            <person name="Rosso M.N."/>
        </authorList>
    </citation>
    <scope>NUCLEOTIDE SEQUENCE [LARGE SCALE GENOMIC DNA]</scope>
    <source>
        <strain evidence="1 2">CIRM-BRFM 1785</strain>
    </source>
</reference>
<protein>
    <recommendedName>
        <fullName evidence="3">F-box domain-containing protein</fullName>
    </recommendedName>
</protein>
<keyword evidence="2" id="KW-1185">Reference proteome</keyword>
<dbReference type="Proteomes" id="UP000814176">
    <property type="component" value="Unassembled WGS sequence"/>
</dbReference>
<comment type="caution">
    <text evidence="1">The sequence shown here is derived from an EMBL/GenBank/DDBJ whole genome shotgun (WGS) entry which is preliminary data.</text>
</comment>
<dbReference type="RefSeq" id="XP_047784951.1">
    <property type="nucleotide sequence ID" value="XM_047928279.1"/>
</dbReference>
<gene>
    <name evidence="1" type="ORF">C8Q71DRAFT_866109</name>
</gene>
<sequence length="410" mass="46965">MSPHSQPLELHEHIIDHLHNDIHALRACSLTCQGWLPATRCVVLVRVSDCLRFLDALESSAQTHTRIADYVREFKLPDMSLMSRRRLRRNRWRFELLCRILRDLRNLTCLRVNGFDWEGFIHLLRAEAGDESLREAMAAFFPCPTLKKLFIESLELHSPDELTLLISIFPRLSWLDLSVLFKFRDSLPDNRSTSVNSQRAASSPAALARILESLLSPPFEGSFHEVIWMSKSLERRLVSDTHLLKEVLRKSETTLESLSVVLPDAEWLGDLDLSRHQRLTTLRFDFGFAADDMYFGALHVFYAELTSGHLRNVHMLFEVQDCPEDWAHVDWPHLDQTLAALHMRCPSLTITFEIFNGVHIDEVGLNVIQPLQERLTQTIAAGMRVEVMASAVVFCRSDDSGELVTVSDTL</sequence>
<evidence type="ECO:0000313" key="2">
    <source>
        <dbReference type="Proteomes" id="UP000814176"/>
    </source>
</evidence>